<evidence type="ECO:0000256" key="2">
    <source>
        <dbReference type="ARBA" id="ARBA00022475"/>
    </source>
</evidence>
<dbReference type="InParanoid" id="Q01XY8"/>
<feature type="transmembrane region" description="Helical" evidence="6">
    <location>
        <begin position="20"/>
        <end position="39"/>
    </location>
</feature>
<keyword evidence="4 6" id="KW-1133">Transmembrane helix</keyword>
<gene>
    <name evidence="7" type="ordered locus">Acid_4516</name>
</gene>
<dbReference type="OrthoDB" id="9794512at2"/>
<evidence type="ECO:0000256" key="1">
    <source>
        <dbReference type="ARBA" id="ARBA00004651"/>
    </source>
</evidence>
<keyword evidence="5 6" id="KW-0472">Membrane</keyword>
<dbReference type="Pfam" id="PF12679">
    <property type="entry name" value="ABC2_membrane_2"/>
    <property type="match status" value="1"/>
</dbReference>
<keyword evidence="2" id="KW-1003">Cell membrane</keyword>
<feature type="transmembrane region" description="Helical" evidence="6">
    <location>
        <begin position="69"/>
        <end position="90"/>
    </location>
</feature>
<evidence type="ECO:0000256" key="3">
    <source>
        <dbReference type="ARBA" id="ARBA00022692"/>
    </source>
</evidence>
<protein>
    <submittedName>
        <fullName evidence="7">ABC-2 type transporter</fullName>
    </submittedName>
</protein>
<feature type="transmembrane region" description="Helical" evidence="6">
    <location>
        <begin position="150"/>
        <end position="170"/>
    </location>
</feature>
<organism evidence="7">
    <name type="scientific">Solibacter usitatus (strain Ellin6076)</name>
    <dbReference type="NCBI Taxonomy" id="234267"/>
    <lineage>
        <taxon>Bacteria</taxon>
        <taxon>Pseudomonadati</taxon>
        <taxon>Acidobacteriota</taxon>
        <taxon>Terriglobia</taxon>
        <taxon>Bryobacterales</taxon>
        <taxon>Solibacteraceae</taxon>
        <taxon>Candidatus Solibacter</taxon>
    </lineage>
</organism>
<dbReference type="STRING" id="234267.Acid_4516"/>
<feature type="transmembrane region" description="Helical" evidence="6">
    <location>
        <begin position="111"/>
        <end position="138"/>
    </location>
</feature>
<dbReference type="PANTHER" id="PTHR30294:SF29">
    <property type="entry name" value="MULTIDRUG ABC TRANSPORTER PERMEASE YBHS-RELATED"/>
    <property type="match status" value="1"/>
</dbReference>
<dbReference type="InterPro" id="IPR051449">
    <property type="entry name" value="ABC-2_transporter_component"/>
</dbReference>
<dbReference type="AlphaFoldDB" id="Q01XY8"/>
<dbReference type="KEGG" id="sus:Acid_4516"/>
<comment type="subcellular location">
    <subcellularLocation>
        <location evidence="1">Cell membrane</location>
        <topology evidence="1">Multi-pass membrane protein</topology>
    </subcellularLocation>
</comment>
<keyword evidence="3 6" id="KW-0812">Transmembrane</keyword>
<feature type="transmembrane region" description="Helical" evidence="6">
    <location>
        <begin position="230"/>
        <end position="248"/>
    </location>
</feature>
<evidence type="ECO:0000256" key="5">
    <source>
        <dbReference type="ARBA" id="ARBA00023136"/>
    </source>
</evidence>
<sequence>MRNILLICKKELKSYFASPIAYLLMAFFALIFGFGFFTATRDFVRFSFQAQMMGQQQPMNVNEQIIRPLLGFASTIALFLIPMITMRLIAEEKRTGTIELLMTSPIKDIEIILGKWLGAVVLYVCVLAMSMLNVAMLFAWGKPDLKPVLIAYLGLILQGACLLAIGTFISTTTKNQIIAGGVTFFVCLLLWLLSWMTAFDNGAMSQVVNYISIVTHFENFSKGVLDTKDVVFYLSMIFFALFITSRAMESLRWRS</sequence>
<evidence type="ECO:0000313" key="7">
    <source>
        <dbReference type="EMBL" id="ABJ85477.1"/>
    </source>
</evidence>
<dbReference type="eggNOG" id="COG1277">
    <property type="taxonomic scope" value="Bacteria"/>
</dbReference>
<dbReference type="GO" id="GO:0005886">
    <property type="term" value="C:plasma membrane"/>
    <property type="evidence" value="ECO:0007669"/>
    <property type="project" value="UniProtKB-SubCell"/>
</dbReference>
<accession>Q01XY8</accession>
<evidence type="ECO:0000256" key="6">
    <source>
        <dbReference type="SAM" id="Phobius"/>
    </source>
</evidence>
<feature type="transmembrane region" description="Helical" evidence="6">
    <location>
        <begin position="177"/>
        <end position="198"/>
    </location>
</feature>
<dbReference type="HOGENOM" id="CLU_081003_0_0_0"/>
<proteinExistence type="predicted"/>
<evidence type="ECO:0000256" key="4">
    <source>
        <dbReference type="ARBA" id="ARBA00022989"/>
    </source>
</evidence>
<dbReference type="EMBL" id="CP000473">
    <property type="protein sequence ID" value="ABJ85477.1"/>
    <property type="molecule type" value="Genomic_DNA"/>
</dbReference>
<name>Q01XY8_SOLUE</name>
<dbReference type="PANTHER" id="PTHR30294">
    <property type="entry name" value="MEMBRANE COMPONENT OF ABC TRANSPORTER YHHJ-RELATED"/>
    <property type="match status" value="1"/>
</dbReference>
<reference evidence="7" key="1">
    <citation type="submission" date="2006-10" db="EMBL/GenBank/DDBJ databases">
        <title>Complete sequence of Solibacter usitatus Ellin6076.</title>
        <authorList>
            <consortium name="US DOE Joint Genome Institute"/>
            <person name="Copeland A."/>
            <person name="Lucas S."/>
            <person name="Lapidus A."/>
            <person name="Barry K."/>
            <person name="Detter J.C."/>
            <person name="Glavina del Rio T."/>
            <person name="Hammon N."/>
            <person name="Israni S."/>
            <person name="Dalin E."/>
            <person name="Tice H."/>
            <person name="Pitluck S."/>
            <person name="Thompson L.S."/>
            <person name="Brettin T."/>
            <person name="Bruce D."/>
            <person name="Han C."/>
            <person name="Tapia R."/>
            <person name="Gilna P."/>
            <person name="Schmutz J."/>
            <person name="Larimer F."/>
            <person name="Land M."/>
            <person name="Hauser L."/>
            <person name="Kyrpides N."/>
            <person name="Mikhailova N."/>
            <person name="Janssen P.H."/>
            <person name="Kuske C.R."/>
            <person name="Richardson P."/>
        </authorList>
    </citation>
    <scope>NUCLEOTIDE SEQUENCE</scope>
    <source>
        <strain evidence="7">Ellin6076</strain>
    </source>
</reference>
<dbReference type="GO" id="GO:0140359">
    <property type="term" value="F:ABC-type transporter activity"/>
    <property type="evidence" value="ECO:0007669"/>
    <property type="project" value="InterPro"/>
</dbReference>